<evidence type="ECO:0000313" key="7">
    <source>
        <dbReference type="Proteomes" id="UP000292087"/>
    </source>
</evidence>
<comment type="cofactor">
    <cofactor evidence="5">
        <name>Ca(2+)</name>
        <dbReference type="ChEBI" id="CHEBI:29108"/>
    </cofactor>
    <text evidence="5">Binds 1 Ca(2+) ion per dimer.</text>
</comment>
<dbReference type="GO" id="GO:0046872">
    <property type="term" value="F:metal ion binding"/>
    <property type="evidence" value="ECO:0007669"/>
    <property type="project" value="UniProtKB-KW"/>
</dbReference>
<reference evidence="6 7" key="1">
    <citation type="submission" date="2019-02" db="EMBL/GenBank/DDBJ databases">
        <title>WGS of Pseudoxanthomonas species novum from clinical isolates.</title>
        <authorList>
            <person name="Bernier A.-M."/>
            <person name="Bernard K."/>
            <person name="Vachon A."/>
        </authorList>
    </citation>
    <scope>NUCLEOTIDE SEQUENCE [LARGE SCALE GENOMIC DNA]</scope>
    <source>
        <strain evidence="6 7">NML140781</strain>
    </source>
</reference>
<dbReference type="PANTHER" id="PTHR34218:SF4">
    <property type="entry name" value="ACYL-HOMOSERINE LACTONE ACYLASE QUIP"/>
    <property type="match status" value="1"/>
</dbReference>
<feature type="binding site" evidence="5">
    <location>
        <position position="337"/>
    </location>
    <ligand>
        <name>Ca(2+)</name>
        <dbReference type="ChEBI" id="CHEBI:29108"/>
    </ligand>
</feature>
<dbReference type="RefSeq" id="WP_130522890.1">
    <property type="nucleotide sequence ID" value="NZ_SHLZ01000003.1"/>
</dbReference>
<evidence type="ECO:0000256" key="5">
    <source>
        <dbReference type="PIRSR" id="PIRSR001227-2"/>
    </source>
</evidence>
<evidence type="ECO:0000256" key="4">
    <source>
        <dbReference type="ARBA" id="ARBA00038735"/>
    </source>
</evidence>
<keyword evidence="2" id="KW-0378">Hydrolase</keyword>
<comment type="subunit">
    <text evidence="4">Heterodimer of an alpha subunit and a beta subunit processed from the same precursor.</text>
</comment>
<dbReference type="PIRSF" id="PIRSF001227">
    <property type="entry name" value="Pen_acylase"/>
    <property type="match status" value="1"/>
</dbReference>
<comment type="caution">
    <text evidence="6">The sequence shown here is derived from an EMBL/GenBank/DDBJ whole genome shotgun (WGS) entry which is preliminary data.</text>
</comment>
<dbReference type="EMBL" id="SHMF01000001">
    <property type="protein sequence ID" value="TAA38044.1"/>
    <property type="molecule type" value="Genomic_DNA"/>
</dbReference>
<evidence type="ECO:0000313" key="6">
    <source>
        <dbReference type="EMBL" id="TAA38044.1"/>
    </source>
</evidence>
<name>A0A4Q8M1Z6_9GAMM</name>
<dbReference type="InterPro" id="IPR043147">
    <property type="entry name" value="Penicillin_amidase_A-knob"/>
</dbReference>
<dbReference type="SUPFAM" id="SSF56235">
    <property type="entry name" value="N-terminal nucleophile aminohydrolases (Ntn hydrolases)"/>
    <property type="match status" value="1"/>
</dbReference>
<evidence type="ECO:0000256" key="2">
    <source>
        <dbReference type="ARBA" id="ARBA00022801"/>
    </source>
</evidence>
<sequence length="809" mass="86211">MIRWLRRVLLSLLVLCLLLALVAWLLLRGSLATLDGQRRIAGLSGPASISRDALGTVTIEADNPADAARALGYVHAQERYFEMDLMRRTSAGELAALFGARALPLDRRHRLHRMRARAEAGLDAFAGDHRAELDAYTAGVNAGLAALRVRPWPYLLLRQRPQPWTAADAVLTGDAMYFDLQDADDARALSLWKLQQRLSPALFALLGHDGSHWDAPLQGAPREDAVLPGADVVDLRTLPAAASAGAGGEALAPGSNNFAVAAAHTADGRAIVADDMHLALRAPNLWFRVRLRYADPRAPGGRVDVTGFSLPGLPAVIVGSNTHVAWGFTNGFADTADLFRIAPCAATPAPGCAPVRVYRETLTVAGAASQTLEVRQSAYGPLVEDLPGGQALALRWVGHLPGALNLGLDDFARAGDLDDALRMAGHVAVPAQNLLLADAGGRIAWRLLGPLPQRTPGCEASALVLPSASAAFDAQGRPAAPCPAWPISTQLVEPLADPADGRLWTANNRVADGPLLSVLGDGGYVLGARARQIRNDLQRLERADERSLLAVQLDDRAVFLQRWWALLQREAQGAPPSSALAALAKAAGHWDGRASADSVSFPLVRRWRLAVQDRIAEGLVAPAGVTLDRPPAALFPQLEGVVWPLLEQRPAHLLPRRYACAADQQGAACEDAAGWSRLLEDAADETRRELTAIGPLAKRTWGEQNTAAICHPLAAALPARFKSWLCMPPDRLPGAGDMPRVQAPAFGASERMVVSPGHEADGFVHMPGGQSGHPMSPFWGAGHADWVQGRATPFLPGPAQHTLQLVPAR</sequence>
<dbReference type="InterPro" id="IPR043146">
    <property type="entry name" value="Penicillin_amidase_N_B-knob"/>
</dbReference>
<dbReference type="Pfam" id="PF01804">
    <property type="entry name" value="Penicil_amidase"/>
    <property type="match status" value="1"/>
</dbReference>
<accession>A0A4Q8M1Z6</accession>
<dbReference type="Gene3D" id="1.10.1400.10">
    <property type="match status" value="1"/>
</dbReference>
<protein>
    <submittedName>
        <fullName evidence="6">Penicillin acylase family protein</fullName>
    </submittedName>
</protein>
<organism evidence="6 7">
    <name type="scientific">Pseudoxanthomonas winnipegensis</name>
    <dbReference type="NCBI Taxonomy" id="2480810"/>
    <lineage>
        <taxon>Bacteria</taxon>
        <taxon>Pseudomonadati</taxon>
        <taxon>Pseudomonadota</taxon>
        <taxon>Gammaproteobacteria</taxon>
        <taxon>Lysobacterales</taxon>
        <taxon>Lysobacteraceae</taxon>
        <taxon>Pseudoxanthomonas</taxon>
    </lineage>
</organism>
<dbReference type="Gene3D" id="2.30.120.10">
    <property type="match status" value="1"/>
</dbReference>
<evidence type="ECO:0000256" key="1">
    <source>
        <dbReference type="ARBA" id="ARBA00006586"/>
    </source>
</evidence>
<proteinExistence type="inferred from homology"/>
<feature type="binding site" evidence="5">
    <location>
        <position position="334"/>
    </location>
    <ligand>
        <name>Ca(2+)</name>
        <dbReference type="ChEBI" id="CHEBI:29108"/>
    </ligand>
</feature>
<dbReference type="Gene3D" id="1.10.439.10">
    <property type="entry name" value="Penicillin Amidohydrolase, domain 1"/>
    <property type="match status" value="1"/>
</dbReference>
<keyword evidence="5" id="KW-0106">Calcium</keyword>
<dbReference type="Gene3D" id="3.60.20.10">
    <property type="entry name" value="Glutamine Phosphoribosylpyrophosphate, subunit 1, domain 1"/>
    <property type="match status" value="1"/>
</dbReference>
<gene>
    <name evidence="6" type="ORF">EA656_05230</name>
</gene>
<dbReference type="InterPro" id="IPR029055">
    <property type="entry name" value="Ntn_hydrolases_N"/>
</dbReference>
<evidence type="ECO:0000256" key="3">
    <source>
        <dbReference type="ARBA" id="ARBA00023145"/>
    </source>
</evidence>
<dbReference type="InterPro" id="IPR002692">
    <property type="entry name" value="S45"/>
</dbReference>
<dbReference type="PANTHER" id="PTHR34218">
    <property type="entry name" value="PEPTIDASE S45 PENICILLIN AMIDASE"/>
    <property type="match status" value="1"/>
</dbReference>
<dbReference type="CDD" id="cd03747">
    <property type="entry name" value="Ntn_PGA_like"/>
    <property type="match status" value="1"/>
</dbReference>
<keyword evidence="5" id="KW-0479">Metal-binding</keyword>
<dbReference type="InterPro" id="IPR023343">
    <property type="entry name" value="Penicillin_amidase_dom1"/>
</dbReference>
<keyword evidence="3" id="KW-0865">Zymogen</keyword>
<dbReference type="InterPro" id="IPR014395">
    <property type="entry name" value="Pen/GL7ACA/AHL_acylase"/>
</dbReference>
<comment type="similarity">
    <text evidence="1">Belongs to the peptidase S45 family.</text>
</comment>
<dbReference type="GO" id="GO:0017000">
    <property type="term" value="P:antibiotic biosynthetic process"/>
    <property type="evidence" value="ECO:0007669"/>
    <property type="project" value="InterPro"/>
</dbReference>
<dbReference type="GO" id="GO:0016811">
    <property type="term" value="F:hydrolase activity, acting on carbon-nitrogen (but not peptide) bonds, in linear amides"/>
    <property type="evidence" value="ECO:0007669"/>
    <property type="project" value="InterPro"/>
</dbReference>
<dbReference type="AlphaFoldDB" id="A0A4Q8M1Z6"/>
<dbReference type="Proteomes" id="UP000292087">
    <property type="component" value="Unassembled WGS sequence"/>
</dbReference>